<comment type="similarity">
    <text evidence="1">Belongs to the TCP11 family.</text>
</comment>
<evidence type="ECO:0000256" key="1">
    <source>
        <dbReference type="ARBA" id="ARBA00010954"/>
    </source>
</evidence>
<evidence type="ECO:0008006" key="5">
    <source>
        <dbReference type="Google" id="ProtNLM"/>
    </source>
</evidence>
<keyword evidence="4" id="KW-1185">Reference proteome</keyword>
<dbReference type="EMBL" id="JAUUTY010000002">
    <property type="protein sequence ID" value="KAK1683242.1"/>
    <property type="molecule type" value="Genomic_DNA"/>
</dbReference>
<feature type="region of interest" description="Disordered" evidence="2">
    <location>
        <begin position="323"/>
        <end position="359"/>
    </location>
</feature>
<feature type="compositionally biased region" description="Polar residues" evidence="2">
    <location>
        <begin position="339"/>
        <end position="359"/>
    </location>
</feature>
<dbReference type="AlphaFoldDB" id="A0AAD8TK94"/>
<dbReference type="Proteomes" id="UP001231189">
    <property type="component" value="Unassembled WGS sequence"/>
</dbReference>
<sequence length="852" mass="92506">MEIPLEEGALKERTAKSQKTTHALVQAYDALGINEKSVKSMPFEELAMSMESAAALGATKSLLDRLEKRLIVCSSTAENIDHLLKRLVCPTRKTPQSRTRVAAKRPARTSEPSRSSRYSLRVVLCAYMILAHPDDVLSGQGEQEKLLMESAANFVREFELLVKTVLEGPGRASRQPSLDTDAAESSSCQMPSHVTGQSKFRTQLVSFDKAWCSYLYRFVVWKVKDAKSLEGDLVRAACKLELSMMQTCKLTSDGQSQDLTHDMTAIQKQVTDDQKLLREKVQHLSGDAGIERMNSALSDMRSKFFEAKENGSPLATPVANVSTPLSINPSGQLPPADVNVSSKTDAGGSSSTSPVSLPTDNEQMVNEMLHENGDAFAVNSDDASTIVKDFQARVRETMEKAFWDVVTDSMKGDKPDYSQLINLVKEVRDSLHDLAPKGWKEEILGNIDVEILTQVLESGSQDTQYLGQIMHYSLDMVRKLSAAVKEDEMKKSHDKLLSELAASSEVNGNGVSSFVIAVIKGLRFTLEEIKELQAEVSKARIQMMQPMITGSAGVEYLQKAFGDRYGPPASASASLPATLQWISASKNMVDAEWSEHLGSLSVLPAADHAQPLVTVLRAGHGAPGGQTASLSAAGSSGLPECTGEKVDKLVRIGLLQLIGGMEGLQLQSTPESFHLNFMRLRAVQGQFQGVTVMATSMLVLRQVLMSENPKITPLELENIISELFGTLVKLLDNSGEAGTEEIVEAMMSSSASAGTASDEKIQSRRQIIARVFLKSLQADDVVFKKVSRAVHCAFRGVVLGGSGPKGQKLAEAALRRVGAGKLVDRVVKAADVLIRVATVSEKVHGPWYKALA</sequence>
<dbReference type="InterPro" id="IPR008862">
    <property type="entry name" value="Tcp11"/>
</dbReference>
<feature type="region of interest" description="Disordered" evidence="2">
    <location>
        <begin position="170"/>
        <end position="192"/>
    </location>
</feature>
<feature type="region of interest" description="Disordered" evidence="2">
    <location>
        <begin position="95"/>
        <end position="114"/>
    </location>
</feature>
<feature type="compositionally biased region" description="Polar residues" evidence="2">
    <location>
        <begin position="174"/>
        <end position="192"/>
    </location>
</feature>
<gene>
    <name evidence="3" type="ORF">QYE76_044090</name>
</gene>
<dbReference type="PANTHER" id="PTHR12832">
    <property type="entry name" value="TESTIS-SPECIFIC PROTEIN PBS13 T-COMPLEX 11"/>
    <property type="match status" value="1"/>
</dbReference>
<organism evidence="3 4">
    <name type="scientific">Lolium multiflorum</name>
    <name type="common">Italian ryegrass</name>
    <name type="synonym">Lolium perenne subsp. multiflorum</name>
    <dbReference type="NCBI Taxonomy" id="4521"/>
    <lineage>
        <taxon>Eukaryota</taxon>
        <taxon>Viridiplantae</taxon>
        <taxon>Streptophyta</taxon>
        <taxon>Embryophyta</taxon>
        <taxon>Tracheophyta</taxon>
        <taxon>Spermatophyta</taxon>
        <taxon>Magnoliopsida</taxon>
        <taxon>Liliopsida</taxon>
        <taxon>Poales</taxon>
        <taxon>Poaceae</taxon>
        <taxon>BOP clade</taxon>
        <taxon>Pooideae</taxon>
        <taxon>Poodae</taxon>
        <taxon>Poeae</taxon>
        <taxon>Poeae Chloroplast Group 2 (Poeae type)</taxon>
        <taxon>Loliodinae</taxon>
        <taxon>Loliinae</taxon>
        <taxon>Lolium</taxon>
    </lineage>
</organism>
<evidence type="ECO:0000256" key="2">
    <source>
        <dbReference type="SAM" id="MobiDB-lite"/>
    </source>
</evidence>
<name>A0AAD8TK94_LOLMU</name>
<reference evidence="3" key="1">
    <citation type="submission" date="2023-07" db="EMBL/GenBank/DDBJ databases">
        <title>A chromosome-level genome assembly of Lolium multiflorum.</title>
        <authorList>
            <person name="Chen Y."/>
            <person name="Copetti D."/>
            <person name="Kolliker R."/>
            <person name="Studer B."/>
        </authorList>
    </citation>
    <scope>NUCLEOTIDE SEQUENCE</scope>
    <source>
        <strain evidence="3">02402/16</strain>
        <tissue evidence="3">Leaf</tissue>
    </source>
</reference>
<dbReference type="Pfam" id="PF05794">
    <property type="entry name" value="Tcp11"/>
    <property type="match status" value="1"/>
</dbReference>
<evidence type="ECO:0000313" key="3">
    <source>
        <dbReference type="EMBL" id="KAK1683242.1"/>
    </source>
</evidence>
<evidence type="ECO:0000313" key="4">
    <source>
        <dbReference type="Proteomes" id="UP001231189"/>
    </source>
</evidence>
<dbReference type="GO" id="GO:0007165">
    <property type="term" value="P:signal transduction"/>
    <property type="evidence" value="ECO:0007669"/>
    <property type="project" value="TreeGrafter"/>
</dbReference>
<accession>A0AAD8TK94</accession>
<protein>
    <recommendedName>
        <fullName evidence="5">T-complex protein 11</fullName>
    </recommendedName>
</protein>
<comment type="caution">
    <text evidence="3">The sequence shown here is derived from an EMBL/GenBank/DDBJ whole genome shotgun (WGS) entry which is preliminary data.</text>
</comment>
<dbReference type="PANTHER" id="PTHR12832:SF11">
    <property type="entry name" value="LD23868P"/>
    <property type="match status" value="1"/>
</dbReference>
<proteinExistence type="inferred from homology"/>